<dbReference type="GO" id="GO:0005615">
    <property type="term" value="C:extracellular space"/>
    <property type="evidence" value="ECO:0007669"/>
    <property type="project" value="TreeGrafter"/>
</dbReference>
<feature type="domain" description="VWFD" evidence="4">
    <location>
        <begin position="1190"/>
        <end position="1365"/>
    </location>
</feature>
<dbReference type="GO" id="GO:0031012">
    <property type="term" value="C:extracellular matrix"/>
    <property type="evidence" value="ECO:0007669"/>
    <property type="project" value="TreeGrafter"/>
</dbReference>
<dbReference type="PROSITE" id="PS51233">
    <property type="entry name" value="VWFD"/>
    <property type="match status" value="4"/>
</dbReference>
<dbReference type="InterPro" id="IPR001846">
    <property type="entry name" value="VWF_type-D"/>
</dbReference>
<evidence type="ECO:0000256" key="3">
    <source>
        <dbReference type="SAM" id="MobiDB-lite"/>
    </source>
</evidence>
<dbReference type="PANTHER" id="PTHR11339:SF413">
    <property type="entry name" value="TECTORIN ALPHA"/>
    <property type="match status" value="1"/>
</dbReference>
<feature type="domain" description="VWFD" evidence="4">
    <location>
        <begin position="418"/>
        <end position="593"/>
    </location>
</feature>
<dbReference type="SMART" id="SM00216">
    <property type="entry name" value="VWD"/>
    <property type="match status" value="3"/>
</dbReference>
<evidence type="ECO:0000313" key="5">
    <source>
        <dbReference type="EMBL" id="KAG5855801.1"/>
    </source>
</evidence>
<evidence type="ECO:0000256" key="2">
    <source>
        <dbReference type="ARBA" id="ARBA00023180"/>
    </source>
</evidence>
<gene>
    <name evidence="5" type="ORF">ANANG_G00000450</name>
</gene>
<dbReference type="PANTHER" id="PTHR11339">
    <property type="entry name" value="EXTRACELLULAR MATRIX GLYCOPROTEIN RELATED"/>
    <property type="match status" value="1"/>
</dbReference>
<protein>
    <recommendedName>
        <fullName evidence="4">VWFD domain-containing protein</fullName>
    </recommendedName>
</protein>
<organism evidence="5 6">
    <name type="scientific">Anguilla anguilla</name>
    <name type="common">European freshwater eel</name>
    <name type="synonym">Muraena anguilla</name>
    <dbReference type="NCBI Taxonomy" id="7936"/>
    <lineage>
        <taxon>Eukaryota</taxon>
        <taxon>Metazoa</taxon>
        <taxon>Chordata</taxon>
        <taxon>Craniata</taxon>
        <taxon>Vertebrata</taxon>
        <taxon>Euteleostomi</taxon>
        <taxon>Actinopterygii</taxon>
        <taxon>Neopterygii</taxon>
        <taxon>Teleostei</taxon>
        <taxon>Anguilliformes</taxon>
        <taxon>Anguillidae</taxon>
        <taxon>Anguilla</taxon>
    </lineage>
</organism>
<dbReference type="Gene3D" id="2.10.25.10">
    <property type="entry name" value="Laminin"/>
    <property type="match status" value="2"/>
</dbReference>
<feature type="compositionally biased region" description="Basic residues" evidence="3">
    <location>
        <begin position="76"/>
        <end position="88"/>
    </location>
</feature>
<feature type="region of interest" description="Disordered" evidence="3">
    <location>
        <begin position="14"/>
        <end position="89"/>
    </location>
</feature>
<dbReference type="InterPro" id="IPR050780">
    <property type="entry name" value="Mucin_vWF_Thrombospondin_sf"/>
</dbReference>
<dbReference type="Pfam" id="PF12714">
    <property type="entry name" value="TILa"/>
    <property type="match status" value="1"/>
</dbReference>
<feature type="compositionally biased region" description="Polar residues" evidence="3">
    <location>
        <begin position="44"/>
        <end position="55"/>
    </location>
</feature>
<dbReference type="InterPro" id="IPR014853">
    <property type="entry name" value="VWF/SSPO/ZAN-like_Cys-rich_dom"/>
</dbReference>
<comment type="caution">
    <text evidence="5">The sequence shown here is derived from an EMBL/GenBank/DDBJ whole genome shotgun (WGS) entry which is preliminary data.</text>
</comment>
<dbReference type="Pfam" id="PF00094">
    <property type="entry name" value="VWD"/>
    <property type="match status" value="4"/>
</dbReference>
<dbReference type="InterPro" id="IPR036084">
    <property type="entry name" value="Ser_inhib-like_sf"/>
</dbReference>
<dbReference type="Proteomes" id="UP001044222">
    <property type="component" value="Unassembled WGS sequence"/>
</dbReference>
<evidence type="ECO:0000256" key="1">
    <source>
        <dbReference type="ARBA" id="ARBA00023157"/>
    </source>
</evidence>
<evidence type="ECO:0000259" key="4">
    <source>
        <dbReference type="PROSITE" id="PS51233"/>
    </source>
</evidence>
<evidence type="ECO:0000313" key="6">
    <source>
        <dbReference type="Proteomes" id="UP001044222"/>
    </source>
</evidence>
<dbReference type="InterPro" id="IPR002919">
    <property type="entry name" value="TIL_dom"/>
</dbReference>
<reference evidence="5" key="1">
    <citation type="submission" date="2021-01" db="EMBL/GenBank/DDBJ databases">
        <title>A chromosome-scale assembly of European eel, Anguilla anguilla.</title>
        <authorList>
            <person name="Henkel C."/>
            <person name="Jong-Raadsen S.A."/>
            <person name="Dufour S."/>
            <person name="Weltzien F.-A."/>
            <person name="Palstra A.P."/>
            <person name="Pelster B."/>
            <person name="Spaink H.P."/>
            <person name="Van Den Thillart G.E."/>
            <person name="Jansen H."/>
            <person name="Zahm M."/>
            <person name="Klopp C."/>
            <person name="Cedric C."/>
            <person name="Louis A."/>
            <person name="Berthelot C."/>
            <person name="Parey E."/>
            <person name="Roest Crollius H."/>
            <person name="Montfort J."/>
            <person name="Robinson-Rechavi M."/>
            <person name="Bucao C."/>
            <person name="Bouchez O."/>
            <person name="Gislard M."/>
            <person name="Lluch J."/>
            <person name="Milhes M."/>
            <person name="Lampietro C."/>
            <person name="Lopez Roques C."/>
            <person name="Donnadieu C."/>
            <person name="Braasch I."/>
            <person name="Desvignes T."/>
            <person name="Postlethwait J."/>
            <person name="Bobe J."/>
            <person name="Guiguen Y."/>
            <person name="Dirks R."/>
        </authorList>
    </citation>
    <scope>NUCLEOTIDE SEQUENCE</scope>
    <source>
        <strain evidence="5">Tag_6206</strain>
        <tissue evidence="5">Liver</tissue>
    </source>
</reference>
<proteinExistence type="predicted"/>
<dbReference type="Pfam" id="PF08742">
    <property type="entry name" value="C8"/>
    <property type="match status" value="3"/>
</dbReference>
<dbReference type="CDD" id="cd19941">
    <property type="entry name" value="TIL"/>
    <property type="match status" value="2"/>
</dbReference>
<dbReference type="Pfam" id="PF01826">
    <property type="entry name" value="TIL"/>
    <property type="match status" value="2"/>
</dbReference>
<feature type="domain" description="VWFD" evidence="4">
    <location>
        <begin position="806"/>
        <end position="986"/>
    </location>
</feature>
<dbReference type="InterPro" id="IPR025615">
    <property type="entry name" value="TILa_dom"/>
</dbReference>
<dbReference type="EMBL" id="JAFIRN010000001">
    <property type="protein sequence ID" value="KAG5855801.1"/>
    <property type="molecule type" value="Genomic_DNA"/>
</dbReference>
<dbReference type="SMART" id="SM00832">
    <property type="entry name" value="C8"/>
    <property type="match status" value="3"/>
</dbReference>
<feature type="domain" description="VWFD" evidence="4">
    <location>
        <begin position="36"/>
        <end position="210"/>
    </location>
</feature>
<keyword evidence="2" id="KW-0325">Glycoprotein</keyword>
<sequence>MRLWSVNLQTRVRGSVEPTRSARRGRGVPCASRPRWTCAGPGATPTSAASAGPISTSTAPAPTCWPPAAGPGGAHPVRRHGEQRRRHAPWASSVRTVGLSAYGYAVTLRRQDRGAVRVNGLLSPLPVSLRDKIRVDYWGELVMLQTDFGLQVIYDWASLVLVALHPAYRGKVYGLCAFAGAAHAGSDGARSVIEWAKLQAVSDGDWLCCTDCGLTPPPLTPEAELHSREHCAVLEEPAGPFALCAERVSAQPFIRGCVQDLSRSDGDHEVLAQTLRSYTSICQYHGFSFQNPGDLYHDEEDVCGPHGEFNACVLPCRPSCDHFTSPVCAQPCMWGCVCDAGYVFVNQTCSPADDCGCLDSIGQQRRPNETFWSPESCEDRCTCDPSSRTVACVRVPCPRGQRCQVLSGVRGCYPADPANCTLLGGLHFRTFNGHTFDFRGGHTYTLAAAPSHAPGLVPFDVSIGNAAGGARLFLSLDLTVQVYGQVLIVAKETPHRLQVNGLYTPLPYSFNKGQILAYHSPSSVAIQTDFGLQVAVYRTGAITVLVPGWYSSVLQGMCGKPGDPKGELVTRSGRARDPQEFADGWKTGAEGHPLPSDPKRCSAEEQDVFKDVHYCHVLLDKQGPFKECIAGLDPQLYFDSCLADTCAHDGHPTALCNAIGDYATACQAASLTVRQWRSDTFCGAACPVNSHYELCGPSCPYACSGSLSWAACSSPCQEGCQCDSALKIDADRLVLSDGACVPYAECGCQYKGQYYPSGTFVLGARCQEKCHCGAGHKMVCSSPGCGDLETCAVEAGVAKCVPAHPGTCQVLGGFGYITFDGYALAHHGICTYVLTQSKTSALPPFKVLVSVERVENALDDPLKAIVLILDEDKVELFPGILWKVRVNQEDFTLPMNINNSAIKAYQDGGSSVLETDFGLQIRFTSTLYVQVIVPPGYSGATSGLCGNYNGNAADDLNPDPHSKQPAGSPSAFLESCAEAAPGQQCALDCVANCGPCSGVSERKGHASDPCDLLTSTSGPFSRCCNAVPVQPYHDACVRTRCSTSRRQEALCLSLEAYAAACRAKGIQVDAWREPGCRLQCPDQSYASSLVDSCSSTCPEIITPGLCKRRSEGCQCNGSLVFNGDVCARVRQCGCVHRGRYIKNKEFFAKGCTKRCWCEPLGGAACAQTSCSSGLQCLLKDGAWGCHGDVGVCQVRPDLSFRTLDGLESNLRPDEAFNLASCCDRQCDLWFQLVLFRGLCAGSRAVNALQLLLHGATVVVQNGVVYVDGDLVSLPFSLSSGVSVSRIWDWPEVRVVVRKGSGADSQPDLELEASTSGSVWVRPSSVYSDKLCGACGNYNGVACDDLPHSKNWTMSLNGCGFGDSGL</sequence>
<keyword evidence="1" id="KW-1015">Disulfide bond</keyword>
<name>A0A9D3MXU4_ANGAN</name>
<dbReference type="SUPFAM" id="SSF57567">
    <property type="entry name" value="Serine protease inhibitors"/>
    <property type="match status" value="3"/>
</dbReference>
<keyword evidence="6" id="KW-1185">Reference proteome</keyword>
<accession>A0A9D3MXU4</accession>